<organism evidence="1 2">
    <name type="scientific">Sphaeroforma arctica JP610</name>
    <dbReference type="NCBI Taxonomy" id="667725"/>
    <lineage>
        <taxon>Eukaryota</taxon>
        <taxon>Ichthyosporea</taxon>
        <taxon>Ichthyophonida</taxon>
        <taxon>Sphaeroforma</taxon>
    </lineage>
</organism>
<dbReference type="EMBL" id="KQ242144">
    <property type="protein sequence ID" value="KNC80483.1"/>
    <property type="molecule type" value="Genomic_DNA"/>
</dbReference>
<dbReference type="RefSeq" id="XP_014154385.1">
    <property type="nucleotide sequence ID" value="XM_014298910.1"/>
</dbReference>
<gene>
    <name evidence="1" type="ORF">SARC_07160</name>
</gene>
<proteinExistence type="predicted"/>
<dbReference type="AlphaFoldDB" id="A0A0L0FWZ5"/>
<evidence type="ECO:0000313" key="1">
    <source>
        <dbReference type="EMBL" id="KNC80483.1"/>
    </source>
</evidence>
<keyword evidence="2" id="KW-1185">Reference proteome</keyword>
<accession>A0A0L0FWZ5</accession>
<protein>
    <submittedName>
        <fullName evidence="1">Uncharacterized protein</fullName>
    </submittedName>
</protein>
<dbReference type="GeneID" id="25907664"/>
<sequence>MTATNNANIDGARVPAVASPAWLKKQQVQDTYAVVADIPSKKNEQPAVEAVRDGEHKFVRNRAEQMASGQQDRSKYGDIVILSIFVA</sequence>
<reference evidence="1 2" key="1">
    <citation type="submission" date="2011-02" db="EMBL/GenBank/DDBJ databases">
        <title>The Genome Sequence of Sphaeroforma arctica JP610.</title>
        <authorList>
            <consortium name="The Broad Institute Genome Sequencing Platform"/>
            <person name="Russ C."/>
            <person name="Cuomo C."/>
            <person name="Young S.K."/>
            <person name="Zeng Q."/>
            <person name="Gargeya S."/>
            <person name="Alvarado L."/>
            <person name="Berlin A."/>
            <person name="Chapman S.B."/>
            <person name="Chen Z."/>
            <person name="Freedman E."/>
            <person name="Gellesch M."/>
            <person name="Goldberg J."/>
            <person name="Griggs A."/>
            <person name="Gujja S."/>
            <person name="Heilman E."/>
            <person name="Heiman D."/>
            <person name="Howarth C."/>
            <person name="Mehta T."/>
            <person name="Neiman D."/>
            <person name="Pearson M."/>
            <person name="Roberts A."/>
            <person name="Saif S."/>
            <person name="Shea T."/>
            <person name="Shenoy N."/>
            <person name="Sisk P."/>
            <person name="Stolte C."/>
            <person name="Sykes S."/>
            <person name="White J."/>
            <person name="Yandava C."/>
            <person name="Burger G."/>
            <person name="Gray M.W."/>
            <person name="Holland P.W.H."/>
            <person name="King N."/>
            <person name="Lang F.B.F."/>
            <person name="Roger A.J."/>
            <person name="Ruiz-Trillo I."/>
            <person name="Haas B."/>
            <person name="Nusbaum C."/>
            <person name="Birren B."/>
        </authorList>
    </citation>
    <scope>NUCLEOTIDE SEQUENCE [LARGE SCALE GENOMIC DNA]</scope>
    <source>
        <strain evidence="1 2">JP610</strain>
    </source>
</reference>
<evidence type="ECO:0000313" key="2">
    <source>
        <dbReference type="Proteomes" id="UP000054560"/>
    </source>
</evidence>
<dbReference type="Proteomes" id="UP000054560">
    <property type="component" value="Unassembled WGS sequence"/>
</dbReference>
<name>A0A0L0FWZ5_9EUKA</name>